<feature type="transmembrane region" description="Helical" evidence="1">
    <location>
        <begin position="54"/>
        <end position="82"/>
    </location>
</feature>
<keyword evidence="4" id="KW-1185">Reference proteome</keyword>
<dbReference type="InterPro" id="IPR046714">
    <property type="entry name" value="DUF6787"/>
</dbReference>
<dbReference type="Proteomes" id="UP000243887">
    <property type="component" value="Unassembled WGS sequence"/>
</dbReference>
<feature type="domain" description="DUF6787" evidence="2">
    <location>
        <begin position="18"/>
        <end position="97"/>
    </location>
</feature>
<sequence length="102" mass="12025">MDKLMQRWGLVSNTQVVIVFIVFAITGSSSAYVTKPILNILGIVREDYHPILYWVLRIVLILPVYKVLLLFFGTIFGQRIFFWNFVKKMLTRMGLGFLYRLY</sequence>
<dbReference type="RefSeq" id="WP_090679282.1">
    <property type="nucleotide sequence ID" value="NZ_FORU01000009.1"/>
</dbReference>
<keyword evidence="1" id="KW-0472">Membrane</keyword>
<evidence type="ECO:0000313" key="4">
    <source>
        <dbReference type="Proteomes" id="UP000243887"/>
    </source>
</evidence>
<name>A0A1I3RXK4_9FLAO</name>
<dbReference type="AlphaFoldDB" id="A0A1I3RXK4"/>
<feature type="transmembrane region" description="Helical" evidence="1">
    <location>
        <begin position="12"/>
        <end position="34"/>
    </location>
</feature>
<evidence type="ECO:0000256" key="1">
    <source>
        <dbReference type="SAM" id="Phobius"/>
    </source>
</evidence>
<protein>
    <recommendedName>
        <fullName evidence="2">DUF6787 domain-containing protein</fullName>
    </recommendedName>
</protein>
<organism evidence="3 4">
    <name type="scientific">Myroides guanonis</name>
    <dbReference type="NCBI Taxonomy" id="1150112"/>
    <lineage>
        <taxon>Bacteria</taxon>
        <taxon>Pseudomonadati</taxon>
        <taxon>Bacteroidota</taxon>
        <taxon>Flavobacteriia</taxon>
        <taxon>Flavobacteriales</taxon>
        <taxon>Flavobacteriaceae</taxon>
        <taxon>Myroides</taxon>
    </lineage>
</organism>
<accession>A0A1I3RXK4</accession>
<keyword evidence="1" id="KW-0812">Transmembrane</keyword>
<dbReference type="STRING" id="1150112.SAMN04487893_10922"/>
<dbReference type="EMBL" id="FORU01000009">
    <property type="protein sequence ID" value="SFJ50119.1"/>
    <property type="molecule type" value="Genomic_DNA"/>
</dbReference>
<keyword evidence="1" id="KW-1133">Transmembrane helix</keyword>
<proteinExistence type="predicted"/>
<dbReference type="Pfam" id="PF20584">
    <property type="entry name" value="DUF6787"/>
    <property type="match status" value="1"/>
</dbReference>
<evidence type="ECO:0000259" key="2">
    <source>
        <dbReference type="Pfam" id="PF20584"/>
    </source>
</evidence>
<reference evidence="4" key="1">
    <citation type="submission" date="2016-10" db="EMBL/GenBank/DDBJ databases">
        <authorList>
            <person name="Varghese N."/>
            <person name="Submissions S."/>
        </authorList>
    </citation>
    <scope>NUCLEOTIDE SEQUENCE [LARGE SCALE GENOMIC DNA]</scope>
    <source>
        <strain evidence="4">DSM 26542</strain>
    </source>
</reference>
<dbReference type="OrthoDB" id="1151370at2"/>
<gene>
    <name evidence="3" type="ORF">SAMN04487893_10922</name>
</gene>
<evidence type="ECO:0000313" key="3">
    <source>
        <dbReference type="EMBL" id="SFJ50119.1"/>
    </source>
</evidence>